<evidence type="ECO:0000256" key="5">
    <source>
        <dbReference type="ARBA" id="ARBA00022741"/>
    </source>
</evidence>
<keyword evidence="6" id="KW-0378">Hydrolase</keyword>
<dbReference type="InterPro" id="IPR003008">
    <property type="entry name" value="Tubulin_FtsZ_GTPase"/>
</dbReference>
<feature type="domain" description="Tubulin/FtsZ GTPase" evidence="9">
    <location>
        <begin position="424"/>
        <end position="479"/>
    </location>
</feature>
<dbReference type="Pfam" id="PF00657">
    <property type="entry name" value="Lipase_GDSL"/>
    <property type="match status" value="1"/>
</dbReference>
<dbReference type="CDD" id="cd01837">
    <property type="entry name" value="SGNH_plant_lipase_like"/>
    <property type="match status" value="1"/>
</dbReference>
<dbReference type="GO" id="GO:0005874">
    <property type="term" value="C:microtubule"/>
    <property type="evidence" value="ECO:0007669"/>
    <property type="project" value="UniProtKB-KW"/>
</dbReference>
<keyword evidence="11" id="KW-1185">Reference proteome</keyword>
<evidence type="ECO:0000256" key="6">
    <source>
        <dbReference type="ARBA" id="ARBA00022801"/>
    </source>
</evidence>
<reference evidence="11" key="1">
    <citation type="submission" date="2024-07" db="EMBL/GenBank/DDBJ databases">
        <title>Two chromosome-level genome assemblies of Korean endemic species Abeliophyllum distichum and Forsythia ovata (Oleaceae).</title>
        <authorList>
            <person name="Jang H."/>
        </authorList>
    </citation>
    <scope>NUCLEOTIDE SEQUENCE [LARGE SCALE GENOMIC DNA]</scope>
</reference>
<keyword evidence="4" id="KW-0732">Signal</keyword>
<comment type="similarity">
    <text evidence="2">Belongs to the tubulin family.</text>
</comment>
<dbReference type="InterPro" id="IPR035669">
    <property type="entry name" value="SGNH_plant_lipase-like"/>
</dbReference>
<evidence type="ECO:0000256" key="8">
    <source>
        <dbReference type="ARBA" id="ARBA00023180"/>
    </source>
</evidence>
<dbReference type="EMBL" id="JBFOLJ010000015">
    <property type="protein sequence ID" value="KAL2473677.1"/>
    <property type="molecule type" value="Genomic_DNA"/>
</dbReference>
<evidence type="ECO:0000313" key="10">
    <source>
        <dbReference type="EMBL" id="KAL2473677.1"/>
    </source>
</evidence>
<dbReference type="GO" id="GO:0005525">
    <property type="term" value="F:GTP binding"/>
    <property type="evidence" value="ECO:0007669"/>
    <property type="project" value="UniProtKB-KW"/>
</dbReference>
<dbReference type="GO" id="GO:0016787">
    <property type="term" value="F:hydrolase activity"/>
    <property type="evidence" value="ECO:0007669"/>
    <property type="project" value="UniProtKB-KW"/>
</dbReference>
<accession>A0ABD1QD31</accession>
<evidence type="ECO:0000256" key="1">
    <source>
        <dbReference type="ARBA" id="ARBA00008668"/>
    </source>
</evidence>
<dbReference type="Gene3D" id="3.40.50.1110">
    <property type="entry name" value="SGNH hydrolase"/>
    <property type="match status" value="1"/>
</dbReference>
<evidence type="ECO:0000256" key="7">
    <source>
        <dbReference type="ARBA" id="ARBA00023134"/>
    </source>
</evidence>
<keyword evidence="7" id="KW-0342">GTP-binding</keyword>
<dbReference type="Proteomes" id="UP001604277">
    <property type="component" value="Unassembled WGS sequence"/>
</dbReference>
<name>A0ABD1QD31_9LAMI</name>
<sequence length="506" mass="55949">MGKIDEANSVTQNGGPSLHWTNNSAAVVAIIPDSAKTSTPPLILATSGTTLASPFVSPAASSPPEFNSFGDSLADTGNLLHIRQRDKPLESGRWPYGETFFHFPTGRFSDGRLVVDFIAQSLGLPFLEPFIGGKNANLSSRNFSRGVNFAVAGATALDLSFLEKYGIFNSQTNVSLGTQLDWFKEFFATFCKTNPDCKIFLQTSLIIVGEIGGNEYNYAFMQGTDREVIKSFVSAIISNISFTAQELVKLGASTVMVPGNLPIGCLPCYLSYYKTSDGEEYDPKTGCLNWLNRFSEYHNDLLQMELNRIRGLYPHATFIYGDYYNAAMRLYPSPNKFGFTSTLRACCGVGGPYNYNASAMCSTPPATSCDDPSRYVSWDGLHFTEAAYRWIAQGLLEGPYTIPHIRTMTYSAPQKFTHFNAHCDTGAGKHVPRAIFLDLEPTVIDEIRTGTYRQLFHPEQLIYGKEDAANNFAKGHYTGNCEDRFSKNTWLSANMKKSTKNGNQLR</sequence>
<keyword evidence="3" id="KW-0493">Microtubule</keyword>
<evidence type="ECO:0000313" key="11">
    <source>
        <dbReference type="Proteomes" id="UP001604277"/>
    </source>
</evidence>
<dbReference type="PANTHER" id="PTHR22835">
    <property type="entry name" value="ZINC FINGER FYVE DOMAIN CONTAINING PROTEIN"/>
    <property type="match status" value="1"/>
</dbReference>
<dbReference type="Gene3D" id="3.40.50.1440">
    <property type="entry name" value="Tubulin/FtsZ, GTPase domain"/>
    <property type="match status" value="1"/>
</dbReference>
<dbReference type="InterPro" id="IPR000217">
    <property type="entry name" value="Tubulin"/>
</dbReference>
<comment type="similarity">
    <text evidence="1">Belongs to the 'GDSL' lipolytic enzyme family.</text>
</comment>
<keyword evidence="8" id="KW-0325">Glycoprotein</keyword>
<dbReference type="AlphaFoldDB" id="A0ABD1QD31"/>
<evidence type="ECO:0000256" key="4">
    <source>
        <dbReference type="ARBA" id="ARBA00022729"/>
    </source>
</evidence>
<protein>
    <submittedName>
        <fullName evidence="10">GDSL esterase/lipase-like</fullName>
    </submittedName>
</protein>
<evidence type="ECO:0000256" key="3">
    <source>
        <dbReference type="ARBA" id="ARBA00022701"/>
    </source>
</evidence>
<dbReference type="InterPro" id="IPR036525">
    <property type="entry name" value="Tubulin/FtsZ_GTPase_sf"/>
</dbReference>
<gene>
    <name evidence="10" type="ORF">Fot_49413</name>
</gene>
<dbReference type="SUPFAM" id="SSF52266">
    <property type="entry name" value="SGNH hydrolase"/>
    <property type="match status" value="1"/>
</dbReference>
<comment type="caution">
    <text evidence="10">The sequence shown here is derived from an EMBL/GenBank/DDBJ whole genome shotgun (WGS) entry which is preliminary data.</text>
</comment>
<dbReference type="Pfam" id="PF00091">
    <property type="entry name" value="Tubulin"/>
    <property type="match status" value="1"/>
</dbReference>
<organism evidence="10 11">
    <name type="scientific">Forsythia ovata</name>
    <dbReference type="NCBI Taxonomy" id="205694"/>
    <lineage>
        <taxon>Eukaryota</taxon>
        <taxon>Viridiplantae</taxon>
        <taxon>Streptophyta</taxon>
        <taxon>Embryophyta</taxon>
        <taxon>Tracheophyta</taxon>
        <taxon>Spermatophyta</taxon>
        <taxon>Magnoliopsida</taxon>
        <taxon>eudicotyledons</taxon>
        <taxon>Gunneridae</taxon>
        <taxon>Pentapetalae</taxon>
        <taxon>asterids</taxon>
        <taxon>lamiids</taxon>
        <taxon>Lamiales</taxon>
        <taxon>Oleaceae</taxon>
        <taxon>Forsythieae</taxon>
        <taxon>Forsythia</taxon>
    </lineage>
</organism>
<proteinExistence type="inferred from homology"/>
<evidence type="ECO:0000256" key="2">
    <source>
        <dbReference type="ARBA" id="ARBA00009636"/>
    </source>
</evidence>
<dbReference type="PRINTS" id="PR01161">
    <property type="entry name" value="TUBULIN"/>
</dbReference>
<dbReference type="PANTHER" id="PTHR22835:SF683">
    <property type="entry name" value="OS05G0506800 PROTEIN"/>
    <property type="match status" value="1"/>
</dbReference>
<dbReference type="SUPFAM" id="SSF52490">
    <property type="entry name" value="Tubulin nucleotide-binding domain-like"/>
    <property type="match status" value="1"/>
</dbReference>
<dbReference type="InterPro" id="IPR036514">
    <property type="entry name" value="SGNH_hydro_sf"/>
</dbReference>
<keyword evidence="5" id="KW-0547">Nucleotide-binding</keyword>
<evidence type="ECO:0000259" key="9">
    <source>
        <dbReference type="Pfam" id="PF00091"/>
    </source>
</evidence>
<dbReference type="InterPro" id="IPR001087">
    <property type="entry name" value="GDSL"/>
</dbReference>